<evidence type="ECO:0000256" key="1">
    <source>
        <dbReference type="SAM" id="MobiDB-lite"/>
    </source>
</evidence>
<feature type="compositionally biased region" description="Basic and acidic residues" evidence="1">
    <location>
        <begin position="169"/>
        <end position="189"/>
    </location>
</feature>
<dbReference type="PANTHER" id="PTHR36364:SF1">
    <property type="entry name" value="OS03G0203000 PROTEIN"/>
    <property type="match status" value="1"/>
</dbReference>
<organism evidence="2 3">
    <name type="scientific">Kalanchoe fedtschenkoi</name>
    <name type="common">Lavender scallops</name>
    <name type="synonym">South American air plant</name>
    <dbReference type="NCBI Taxonomy" id="63787"/>
    <lineage>
        <taxon>Eukaryota</taxon>
        <taxon>Viridiplantae</taxon>
        <taxon>Streptophyta</taxon>
        <taxon>Embryophyta</taxon>
        <taxon>Tracheophyta</taxon>
        <taxon>Spermatophyta</taxon>
        <taxon>Magnoliopsida</taxon>
        <taxon>eudicotyledons</taxon>
        <taxon>Gunneridae</taxon>
        <taxon>Pentapetalae</taxon>
        <taxon>Saxifragales</taxon>
        <taxon>Crassulaceae</taxon>
        <taxon>Kalanchoe</taxon>
    </lineage>
</organism>
<feature type="compositionally biased region" description="Basic and acidic residues" evidence="1">
    <location>
        <begin position="149"/>
        <end position="161"/>
    </location>
</feature>
<protein>
    <recommendedName>
        <fullName evidence="4">Btz domain-containing protein</fullName>
    </recommendedName>
</protein>
<feature type="compositionally biased region" description="Basic and acidic residues" evidence="1">
    <location>
        <begin position="1"/>
        <end position="128"/>
    </location>
</feature>
<feature type="region of interest" description="Disordered" evidence="1">
    <location>
        <begin position="1"/>
        <end position="346"/>
    </location>
</feature>
<evidence type="ECO:0000313" key="3">
    <source>
        <dbReference type="Proteomes" id="UP000594263"/>
    </source>
</evidence>
<sequence>MSSSRREARGSDSKRRSSSKYDREPSPKRSSRDGRHGAEKGRSNDDGEARRGRDYDEKDRRRRVEDLLVSSKAEDVVASKGSDKKTDERQDSVKKTDERKDSDKKVDESKDLEKKVDGAKETEKKENGSHGGRKHSSDAAEIPRTQSHFQHDDHGYTRQSDRSSNQRAAPERGWGRDYRDRRGDREANRSRNHITHSRDDKFADQERGDHRVWRHDGFFELEENPTQSRKRPAFSEQKIAAADGDKGKTEKPNYPVGSERDERGEHISRGVRRLFDGDRGFASRGVRQGFGPPPRDRFVGSGGNYRARDGPSARQGPHSTGLSDKWKHDLFSEANRSPTPKNEEDQIAKVEALLAS</sequence>
<evidence type="ECO:0000313" key="2">
    <source>
        <dbReference type="EnsemblPlants" id="Kaladp0062s0151.1.v1.1"/>
    </source>
</evidence>
<dbReference type="Proteomes" id="UP000594263">
    <property type="component" value="Unplaced"/>
</dbReference>
<evidence type="ECO:0008006" key="4">
    <source>
        <dbReference type="Google" id="ProtNLM"/>
    </source>
</evidence>
<keyword evidence="3" id="KW-1185">Reference proteome</keyword>
<reference evidence="2" key="1">
    <citation type="submission" date="2021-01" db="UniProtKB">
        <authorList>
            <consortium name="EnsemblPlants"/>
        </authorList>
    </citation>
    <scope>IDENTIFICATION</scope>
</reference>
<dbReference type="PANTHER" id="PTHR36364">
    <property type="entry name" value="OS03G0203000 PROTEIN"/>
    <property type="match status" value="1"/>
</dbReference>
<dbReference type="Gramene" id="Kaladp0062s0151.1.v1.1">
    <property type="protein sequence ID" value="Kaladp0062s0151.1.v1.1"/>
    <property type="gene ID" value="Kaladp0062s0151.v1.1"/>
</dbReference>
<feature type="compositionally biased region" description="Basic and acidic residues" evidence="1">
    <location>
        <begin position="258"/>
        <end position="281"/>
    </location>
</feature>
<dbReference type="EnsemblPlants" id="Kaladp0062s0151.1.v1.1">
    <property type="protein sequence ID" value="Kaladp0062s0151.1.v1.1"/>
    <property type="gene ID" value="Kaladp0062s0151.v1.1"/>
</dbReference>
<feature type="compositionally biased region" description="Basic and acidic residues" evidence="1">
    <location>
        <begin position="196"/>
        <end position="218"/>
    </location>
</feature>
<accession>A0A7N0UE83</accession>
<dbReference type="AlphaFoldDB" id="A0A7N0UE83"/>
<dbReference type="OMA" id="KEDHHAR"/>
<name>A0A7N0UE83_KALFE</name>
<proteinExistence type="predicted"/>